<proteinExistence type="predicted"/>
<sequence>MELPRHSNYTQMDEPPVRRPIKELRTLALNDFQYNGPLEEPAQAPQTEAQKAAQHLRSARDRFALKIPITGNTLCYTVDRAAVLTLYTQALTLITSSNPTQLSSEVTLKVTTILGLRSAHPLDVVFTSAGMLLPPLEPQYAEPRIEYADDEYGYRAAWRLKAWRKEGWPGCIPGWRSERRRR</sequence>
<dbReference type="AlphaFoldDB" id="A0A9W8Y6P5"/>
<name>A0A9W8Y6P5_9PLEO</name>
<organism evidence="2 3">
    <name type="scientific">Neocucurbitaria cava</name>
    <dbReference type="NCBI Taxonomy" id="798079"/>
    <lineage>
        <taxon>Eukaryota</taxon>
        <taxon>Fungi</taxon>
        <taxon>Dikarya</taxon>
        <taxon>Ascomycota</taxon>
        <taxon>Pezizomycotina</taxon>
        <taxon>Dothideomycetes</taxon>
        <taxon>Pleosporomycetidae</taxon>
        <taxon>Pleosporales</taxon>
        <taxon>Pleosporineae</taxon>
        <taxon>Cucurbitariaceae</taxon>
        <taxon>Neocucurbitaria</taxon>
    </lineage>
</organism>
<reference evidence="2" key="1">
    <citation type="submission" date="2022-10" db="EMBL/GenBank/DDBJ databases">
        <title>Tapping the CABI collections for fungal endophytes: first genome assemblies for Collariella, Neodidymelliopsis, Ascochyta clinopodiicola, Didymella pomorum, Didymosphaeria variabile, Neocosmospora piperis and Neocucurbitaria cava.</title>
        <authorList>
            <person name="Hill R."/>
        </authorList>
    </citation>
    <scope>NUCLEOTIDE SEQUENCE</scope>
    <source>
        <strain evidence="2">IMI 356814</strain>
    </source>
</reference>
<keyword evidence="3" id="KW-1185">Reference proteome</keyword>
<accession>A0A9W8Y6P5</accession>
<evidence type="ECO:0000256" key="1">
    <source>
        <dbReference type="SAM" id="MobiDB-lite"/>
    </source>
</evidence>
<dbReference type="Proteomes" id="UP001140560">
    <property type="component" value="Unassembled WGS sequence"/>
</dbReference>
<dbReference type="OrthoDB" id="3796009at2759"/>
<gene>
    <name evidence="2" type="ORF">N0V83_006792</name>
</gene>
<protein>
    <submittedName>
        <fullName evidence="2">Uncharacterized protein</fullName>
    </submittedName>
</protein>
<dbReference type="EMBL" id="JAPEUY010000011">
    <property type="protein sequence ID" value="KAJ4368435.1"/>
    <property type="molecule type" value="Genomic_DNA"/>
</dbReference>
<comment type="caution">
    <text evidence="2">The sequence shown here is derived from an EMBL/GenBank/DDBJ whole genome shotgun (WGS) entry which is preliminary data.</text>
</comment>
<evidence type="ECO:0000313" key="2">
    <source>
        <dbReference type="EMBL" id="KAJ4368435.1"/>
    </source>
</evidence>
<evidence type="ECO:0000313" key="3">
    <source>
        <dbReference type="Proteomes" id="UP001140560"/>
    </source>
</evidence>
<feature type="region of interest" description="Disordered" evidence="1">
    <location>
        <begin position="35"/>
        <end position="55"/>
    </location>
</feature>